<comment type="caution">
    <text evidence="6">The sequence shown here is derived from an EMBL/GenBank/DDBJ whole genome shotgun (WGS) entry which is preliminary data.</text>
</comment>
<accession>A0ABU8SJS2</accession>
<evidence type="ECO:0000256" key="1">
    <source>
        <dbReference type="ARBA" id="ARBA00007074"/>
    </source>
</evidence>
<dbReference type="PANTHER" id="PTHR47053:SF1">
    <property type="entry name" value="MUREIN DD-ENDOPEPTIDASE MEPH-RELATED"/>
    <property type="match status" value="1"/>
</dbReference>
<dbReference type="Gene3D" id="3.90.1720.10">
    <property type="entry name" value="endopeptidase domain like (from Nostoc punctiforme)"/>
    <property type="match status" value="1"/>
</dbReference>
<comment type="similarity">
    <text evidence="1">Belongs to the peptidase C40 family.</text>
</comment>
<keyword evidence="4" id="KW-0788">Thiol protease</keyword>
<gene>
    <name evidence="6" type="ORF">R4146_01275</name>
</gene>
<dbReference type="Pfam" id="PF00877">
    <property type="entry name" value="NLPC_P60"/>
    <property type="match status" value="1"/>
</dbReference>
<feature type="domain" description="NlpC/P60" evidence="5">
    <location>
        <begin position="39"/>
        <end position="157"/>
    </location>
</feature>
<evidence type="ECO:0000313" key="7">
    <source>
        <dbReference type="Proteomes" id="UP001370590"/>
    </source>
</evidence>
<name>A0ABU8SJS2_9LACO</name>
<organism evidence="6 7">
    <name type="scientific">Nicoliella lavandulae</name>
    <dbReference type="NCBI Taxonomy" id="3082954"/>
    <lineage>
        <taxon>Bacteria</taxon>
        <taxon>Bacillati</taxon>
        <taxon>Bacillota</taxon>
        <taxon>Bacilli</taxon>
        <taxon>Lactobacillales</taxon>
        <taxon>Lactobacillaceae</taxon>
        <taxon>Nicoliella</taxon>
    </lineage>
</organism>
<reference evidence="6 7" key="1">
    <citation type="submission" date="2023-10" db="EMBL/GenBank/DDBJ databases">
        <title>Nicoliella lavandulae sp. nov. isolated from Lavandula angustifolia flowers.</title>
        <authorList>
            <person name="Alcantara C."/>
            <person name="Zuniga M."/>
            <person name="Landete J.M."/>
            <person name="Monedero V."/>
        </authorList>
    </citation>
    <scope>NUCLEOTIDE SEQUENCE [LARGE SCALE GENOMIC DNA]</scope>
    <source>
        <strain evidence="6 7">Es01</strain>
    </source>
</reference>
<keyword evidence="3" id="KW-0378">Hydrolase</keyword>
<proteinExistence type="inferred from homology"/>
<evidence type="ECO:0000313" key="6">
    <source>
        <dbReference type="EMBL" id="MEJ6399820.1"/>
    </source>
</evidence>
<dbReference type="InterPro" id="IPR000064">
    <property type="entry name" value="NLP_P60_dom"/>
</dbReference>
<dbReference type="PROSITE" id="PS51935">
    <property type="entry name" value="NLPC_P60"/>
    <property type="match status" value="1"/>
</dbReference>
<evidence type="ECO:0000256" key="4">
    <source>
        <dbReference type="ARBA" id="ARBA00022807"/>
    </source>
</evidence>
<dbReference type="RefSeq" id="WP_339959660.1">
    <property type="nucleotide sequence ID" value="NZ_JAWMWH010000001.1"/>
</dbReference>
<dbReference type="Proteomes" id="UP001370590">
    <property type="component" value="Unassembled WGS sequence"/>
</dbReference>
<dbReference type="InterPro" id="IPR038765">
    <property type="entry name" value="Papain-like_cys_pep_sf"/>
</dbReference>
<evidence type="ECO:0000256" key="3">
    <source>
        <dbReference type="ARBA" id="ARBA00022801"/>
    </source>
</evidence>
<keyword evidence="7" id="KW-1185">Reference proteome</keyword>
<dbReference type="SUPFAM" id="SSF54001">
    <property type="entry name" value="Cysteine proteinases"/>
    <property type="match status" value="1"/>
</dbReference>
<evidence type="ECO:0000259" key="5">
    <source>
        <dbReference type="PROSITE" id="PS51935"/>
    </source>
</evidence>
<protein>
    <submittedName>
        <fullName evidence="6">NlpC/P60 family protein</fullName>
    </submittedName>
</protein>
<evidence type="ECO:0000256" key="2">
    <source>
        <dbReference type="ARBA" id="ARBA00022670"/>
    </source>
</evidence>
<keyword evidence="2" id="KW-0645">Protease</keyword>
<dbReference type="EMBL" id="JAWMWH010000001">
    <property type="protein sequence ID" value="MEJ6399820.1"/>
    <property type="molecule type" value="Genomic_DNA"/>
</dbReference>
<sequence>MTTYFKPRLLAVLTAVLFATVAIFSINTISANADAEGAHPDYDKIYSAAKSKLGSPYVYGAVGPNRFDCSGFTKYVYKKANINIARTAQAQYDTTKKVSRKNLQKGDLVYFGYSKRSISHVGIYVGNGKMINAQNRGVITEKIDSPWWNTVGYSRAE</sequence>
<dbReference type="PANTHER" id="PTHR47053">
    <property type="entry name" value="MUREIN DD-ENDOPEPTIDASE MEPH-RELATED"/>
    <property type="match status" value="1"/>
</dbReference>
<dbReference type="InterPro" id="IPR051202">
    <property type="entry name" value="Peptidase_C40"/>
</dbReference>